<feature type="transmembrane region" description="Helical" evidence="2">
    <location>
        <begin position="163"/>
        <end position="189"/>
    </location>
</feature>
<dbReference type="InterPro" id="IPR048437">
    <property type="entry name" value="MASE11"/>
</dbReference>
<dbReference type="Pfam" id="PF20969">
    <property type="entry name" value="MASE11"/>
    <property type="match status" value="1"/>
</dbReference>
<evidence type="ECO:0000259" key="3">
    <source>
        <dbReference type="SMART" id="SM00065"/>
    </source>
</evidence>
<reference evidence="4 5" key="1">
    <citation type="submission" date="2020-08" db="EMBL/GenBank/DDBJ databases">
        <title>Bridging the membrane lipid divide: bacteria of the FCB group superphylum have the potential to synthesize archaeal ether lipids.</title>
        <authorList>
            <person name="Villanueva L."/>
            <person name="Von Meijenfeldt F.A.B."/>
            <person name="Westbye A.B."/>
            <person name="Yadav S."/>
            <person name="Hopmans E.C."/>
            <person name="Dutilh B.E."/>
            <person name="Sinninghe Damste J.S."/>
        </authorList>
    </citation>
    <scope>NUCLEOTIDE SEQUENCE [LARGE SCALE GENOMIC DNA]</scope>
    <source>
        <strain evidence="4">NIOZ-UU36</strain>
    </source>
</reference>
<feature type="transmembrane region" description="Helical" evidence="2">
    <location>
        <begin position="57"/>
        <end position="75"/>
    </location>
</feature>
<keyword evidence="2" id="KW-0472">Membrane</keyword>
<dbReference type="EMBL" id="JACNJN010000114">
    <property type="protein sequence ID" value="MBC8335580.1"/>
    <property type="molecule type" value="Genomic_DNA"/>
</dbReference>
<dbReference type="Pfam" id="PF01590">
    <property type="entry name" value="GAF"/>
    <property type="match status" value="1"/>
</dbReference>
<proteinExistence type="predicted"/>
<feature type="transmembrane region" description="Helical" evidence="2">
    <location>
        <begin position="130"/>
        <end position="151"/>
    </location>
</feature>
<sequence length="548" mass="60410">MISPSPTPGVPKTNHEENVLEAWRATVFATVIRTVAILGTIAYFVGIALAYKNLTPVFFLSYTAAYIWVMATAFFTRVPIKYRAYSFTLIVLSIGLLSSFERAAIGDGRIWLILSAVLAAIFLGRRAGLAFTIAITLIWAITGYLFISSAIPVPELEQFSISIWGGTTVTLVIVTFTIILSIGVLLVNLNKTIEDRSMLAGRAAEQSHLLETQHNALERRSNALEASAKISRKLAALVTPQDILNEITHLLREDFMLNSAAVFLFDANRDLRLASSNGWNEQAYPPDSFVLPINEDIVGLAIIEGQAYSNIDTDRGLKTALLGTNSYAAIPLRGRSDVMGALLIQSEKSEAFGDGRVSILQILADQTALLIENAELFAKQESALEAERRAYGEITQKAWGEYIESQKFGAYLRDKNGLTSVPAEPYDPSAKQRESEKIPITIRGKVVGYIDAHKPKDRAWTNSERELLRILASRLESAMDSARLYQASQHRAERELIISETSTRMRETLDIESVLETAAIELRKALGIAEAEVWVSADPQDNNAIGDK</sequence>
<name>A0A8J6TIB5_9CHLR</name>
<organism evidence="4 5">
    <name type="scientific">Candidatus Desulfolinea nitratireducens</name>
    <dbReference type="NCBI Taxonomy" id="2841698"/>
    <lineage>
        <taxon>Bacteria</taxon>
        <taxon>Bacillati</taxon>
        <taxon>Chloroflexota</taxon>
        <taxon>Anaerolineae</taxon>
        <taxon>Anaerolineales</taxon>
        <taxon>Anaerolineales incertae sedis</taxon>
        <taxon>Candidatus Desulfolinea</taxon>
    </lineage>
</organism>
<dbReference type="PANTHER" id="PTHR43156">
    <property type="entry name" value="STAGE II SPORULATION PROTEIN E-RELATED"/>
    <property type="match status" value="1"/>
</dbReference>
<gene>
    <name evidence="4" type="ORF">H8E29_09960</name>
</gene>
<dbReference type="Proteomes" id="UP000614469">
    <property type="component" value="Unassembled WGS sequence"/>
</dbReference>
<keyword evidence="2" id="KW-0812">Transmembrane</keyword>
<comment type="caution">
    <text evidence="4">The sequence shown here is derived from an EMBL/GenBank/DDBJ whole genome shotgun (WGS) entry which is preliminary data.</text>
</comment>
<evidence type="ECO:0000313" key="4">
    <source>
        <dbReference type="EMBL" id="MBC8335580.1"/>
    </source>
</evidence>
<dbReference type="InterPro" id="IPR029016">
    <property type="entry name" value="GAF-like_dom_sf"/>
</dbReference>
<dbReference type="SMART" id="SM00065">
    <property type="entry name" value="GAF"/>
    <property type="match status" value="1"/>
</dbReference>
<dbReference type="InterPro" id="IPR052016">
    <property type="entry name" value="Bact_Sigma-Reg"/>
</dbReference>
<dbReference type="GO" id="GO:0016791">
    <property type="term" value="F:phosphatase activity"/>
    <property type="evidence" value="ECO:0007669"/>
    <property type="project" value="TreeGrafter"/>
</dbReference>
<dbReference type="AlphaFoldDB" id="A0A8J6TIB5"/>
<evidence type="ECO:0000313" key="5">
    <source>
        <dbReference type="Proteomes" id="UP000614469"/>
    </source>
</evidence>
<dbReference type="InterPro" id="IPR003018">
    <property type="entry name" value="GAF"/>
</dbReference>
<feature type="transmembrane region" description="Helical" evidence="2">
    <location>
        <begin position="106"/>
        <end position="123"/>
    </location>
</feature>
<keyword evidence="1" id="KW-0378">Hydrolase</keyword>
<dbReference type="Gene3D" id="3.30.450.40">
    <property type="match status" value="2"/>
</dbReference>
<protein>
    <submittedName>
        <fullName evidence="4">GAF domain-containing protein</fullName>
    </submittedName>
</protein>
<evidence type="ECO:0000256" key="1">
    <source>
        <dbReference type="ARBA" id="ARBA00022801"/>
    </source>
</evidence>
<dbReference type="PANTHER" id="PTHR43156:SF2">
    <property type="entry name" value="STAGE II SPORULATION PROTEIN E"/>
    <property type="match status" value="1"/>
</dbReference>
<dbReference type="Pfam" id="PF13492">
    <property type="entry name" value="GAF_3"/>
    <property type="match status" value="1"/>
</dbReference>
<accession>A0A8J6TIB5</accession>
<evidence type="ECO:0000256" key="2">
    <source>
        <dbReference type="SAM" id="Phobius"/>
    </source>
</evidence>
<feature type="transmembrane region" description="Helical" evidence="2">
    <location>
        <begin position="31"/>
        <end position="51"/>
    </location>
</feature>
<feature type="domain" description="GAF" evidence="3">
    <location>
        <begin position="239"/>
        <end position="381"/>
    </location>
</feature>
<dbReference type="SUPFAM" id="SSF55781">
    <property type="entry name" value="GAF domain-like"/>
    <property type="match status" value="2"/>
</dbReference>
<keyword evidence="2" id="KW-1133">Transmembrane helix</keyword>